<protein>
    <submittedName>
        <fullName evidence="2">HNH endonuclease</fullName>
    </submittedName>
</protein>
<evidence type="ECO:0000259" key="1">
    <source>
        <dbReference type="SMART" id="SM00507"/>
    </source>
</evidence>
<dbReference type="RefSeq" id="WP_104973960.1">
    <property type="nucleotide sequence ID" value="NZ_CP014134.1"/>
</dbReference>
<dbReference type="Proteomes" id="UP000237665">
    <property type="component" value="Chromosome 1"/>
</dbReference>
<reference evidence="3" key="1">
    <citation type="submission" date="2017-12" db="EMBL/GenBank/DDBJ databases">
        <title>FDA dAtabase for Regulatory Grade micrObial Sequences (FDA-ARGOS): Supporting development and validation of Infectious Disease Dx tests.</title>
        <authorList>
            <person name="Hoffmann M."/>
            <person name="Allard M."/>
            <person name="Evans P."/>
            <person name="Brown E."/>
            <person name="Tallon L.J."/>
            <person name="Sadzewicz L."/>
            <person name="Sengamalay N."/>
            <person name="Ott S."/>
            <person name="Godinez A."/>
            <person name="Nagaraj S."/>
            <person name="Vavikolanu K."/>
            <person name="Aluvathingal J."/>
            <person name="Nadendla S."/>
            <person name="Hobson J."/>
            <person name="Sichtig H."/>
        </authorList>
    </citation>
    <scope>NUCLEOTIDE SEQUENCE [LARGE SCALE GENOMIC DNA]</scope>
    <source>
        <strain evidence="3">LMG 3418</strain>
    </source>
</reference>
<organism evidence="2 3">
    <name type="scientific">Vibrio diabolicus</name>
    <dbReference type="NCBI Taxonomy" id="50719"/>
    <lineage>
        <taxon>Bacteria</taxon>
        <taxon>Pseudomonadati</taxon>
        <taxon>Pseudomonadota</taxon>
        <taxon>Gammaproteobacteria</taxon>
        <taxon>Vibrionales</taxon>
        <taxon>Vibrionaceae</taxon>
        <taxon>Vibrio</taxon>
        <taxon>Vibrio diabolicus subgroup</taxon>
    </lineage>
</organism>
<evidence type="ECO:0000313" key="2">
    <source>
        <dbReference type="EMBL" id="AVH25824.1"/>
    </source>
</evidence>
<feature type="domain" description="HNH nuclease" evidence="1">
    <location>
        <begin position="212"/>
        <end position="275"/>
    </location>
</feature>
<dbReference type="SMART" id="SM00507">
    <property type="entry name" value="HNHc"/>
    <property type="match status" value="1"/>
</dbReference>
<sequence length="299" mass="33709">MKYLFCNVGWMSNYDGIAGDTLERGGAYNQDETGHEVCNFTTVGDQVFGYVRPTGQIRLENLGASKKDTFIENVLVIWTAGPDSGGTAVVGWYKNATVFRHEQTLSIDSPKHEENDLEIYRIKAKSSDVTLLPVNQRSFMIPRAVKGGIGQSNVWFANSEESEQFITPIFDFIENYNSDDVVPDVDFSAMEGNPRLLAHIKRERNQKLVQKKKKQVLESTGALACEVCGFDFKKIYGDLGEDFCEVHHLKKLADAEKQVETMLSDLAIVCSNCHRVIHRTKQMKTIFEIKEAMLQGKHT</sequence>
<name>A0ABN5HI02_9VIBR</name>
<evidence type="ECO:0000313" key="3">
    <source>
        <dbReference type="Proteomes" id="UP000237665"/>
    </source>
</evidence>
<gene>
    <name evidence="2" type="ORF">AL468_00570</name>
</gene>
<dbReference type="Pfam" id="PF01844">
    <property type="entry name" value="HNH"/>
    <property type="match status" value="1"/>
</dbReference>
<dbReference type="InterPro" id="IPR003615">
    <property type="entry name" value="HNH_nuc"/>
</dbReference>
<keyword evidence="3" id="KW-1185">Reference proteome</keyword>
<dbReference type="GO" id="GO:0004519">
    <property type="term" value="F:endonuclease activity"/>
    <property type="evidence" value="ECO:0007669"/>
    <property type="project" value="UniProtKB-KW"/>
</dbReference>
<proteinExistence type="predicted"/>
<keyword evidence="2" id="KW-0540">Nuclease</keyword>
<keyword evidence="2" id="KW-0255">Endonuclease</keyword>
<accession>A0ABN5HI02</accession>
<dbReference type="EMBL" id="CP014134">
    <property type="protein sequence ID" value="AVH25824.1"/>
    <property type="molecule type" value="Genomic_DNA"/>
</dbReference>
<dbReference type="InterPro" id="IPR002711">
    <property type="entry name" value="HNH"/>
</dbReference>
<keyword evidence="2" id="KW-0378">Hydrolase</keyword>